<evidence type="ECO:0000313" key="3">
    <source>
        <dbReference type="Proteomes" id="UP001153954"/>
    </source>
</evidence>
<comment type="caution">
    <text evidence="2">The sequence shown here is derived from an EMBL/GenBank/DDBJ whole genome shotgun (WGS) entry which is preliminary data.</text>
</comment>
<dbReference type="AlphaFoldDB" id="A0AAU9TU77"/>
<evidence type="ECO:0008006" key="4">
    <source>
        <dbReference type="Google" id="ProtNLM"/>
    </source>
</evidence>
<dbReference type="EMBL" id="CAKOGL010000007">
    <property type="protein sequence ID" value="CAH2088070.1"/>
    <property type="molecule type" value="Genomic_DNA"/>
</dbReference>
<keyword evidence="1" id="KW-0175">Coiled coil</keyword>
<keyword evidence="3" id="KW-1185">Reference proteome</keyword>
<evidence type="ECO:0000256" key="1">
    <source>
        <dbReference type="SAM" id="Coils"/>
    </source>
</evidence>
<organism evidence="2 3">
    <name type="scientific">Euphydryas editha</name>
    <name type="common">Edith's checkerspot</name>
    <dbReference type="NCBI Taxonomy" id="104508"/>
    <lineage>
        <taxon>Eukaryota</taxon>
        <taxon>Metazoa</taxon>
        <taxon>Ecdysozoa</taxon>
        <taxon>Arthropoda</taxon>
        <taxon>Hexapoda</taxon>
        <taxon>Insecta</taxon>
        <taxon>Pterygota</taxon>
        <taxon>Neoptera</taxon>
        <taxon>Endopterygota</taxon>
        <taxon>Lepidoptera</taxon>
        <taxon>Glossata</taxon>
        <taxon>Ditrysia</taxon>
        <taxon>Papilionoidea</taxon>
        <taxon>Nymphalidae</taxon>
        <taxon>Nymphalinae</taxon>
        <taxon>Euphydryas</taxon>
    </lineage>
</organism>
<evidence type="ECO:0000313" key="2">
    <source>
        <dbReference type="EMBL" id="CAH2088070.1"/>
    </source>
</evidence>
<feature type="coiled-coil region" evidence="1">
    <location>
        <begin position="247"/>
        <end position="300"/>
    </location>
</feature>
<name>A0AAU9TU77_EUPED</name>
<proteinExistence type="predicted"/>
<sequence length="508" mass="59840">MTTFDNSTLEALQNEVQFYRENQAIVEQEIRTLIADNHKLSQQVGNLLKEKLHLAQQAHDSDLSKEHEELKKQVCLLTKERDSLNVLWQTSQKTVEALDIELKTYQSYDNRRGNQNNNIDNRDLDLKLNTALTDYVELESKYKKIHSERNTLQTELKNKEKEITSYKEREKELEQELLEIKKSFEECKINLLAERKSHEDIKSQLLVCQKQCVDQIKKESEAKSKVAEALQLFDLVSIQKNDAHKKITTLTGELNSLKQTLSNVQRDIETKYRKELDEVKENYNEKVSDMLEHIRNLDAEIVEKGLLLNKTLRENKILQATNENHLKIQQNKLNSVDPKLALAEQRLEAMFQELVASERRNIQLVCEKQSLAMDVQRIQDIHTREIKRRDWEENLMKTRIDELKLQVEHLQKSLEETHEMVNKLQSMLSSRTELNQKMVSTKENELIELNKHLENQMELNKKWKESYIDMTEKLKKKLEALDKENKKLRIQLNLPYISSSNHESSSSL</sequence>
<reference evidence="2" key="1">
    <citation type="submission" date="2022-03" db="EMBL/GenBank/DDBJ databases">
        <authorList>
            <person name="Tunstrom K."/>
        </authorList>
    </citation>
    <scope>NUCLEOTIDE SEQUENCE</scope>
</reference>
<protein>
    <recommendedName>
        <fullName evidence="4">Sodium channel and clathrin linker 1</fullName>
    </recommendedName>
</protein>
<feature type="coiled-coil region" evidence="1">
    <location>
        <begin position="135"/>
        <end position="190"/>
    </location>
</feature>
<dbReference type="Proteomes" id="UP001153954">
    <property type="component" value="Unassembled WGS sequence"/>
</dbReference>
<accession>A0AAU9TU77</accession>
<feature type="coiled-coil region" evidence="1">
    <location>
        <begin position="400"/>
        <end position="491"/>
    </location>
</feature>
<gene>
    <name evidence="2" type="ORF">EEDITHA_LOCUS4265</name>
</gene>